<dbReference type="AlphaFoldDB" id="B6GCM7"/>
<dbReference type="HOGENOM" id="CLU_131394_0_0_11"/>
<dbReference type="eggNOG" id="ENOG5031UV8">
    <property type="taxonomic scope" value="Bacteria"/>
</dbReference>
<feature type="signal peptide" evidence="1">
    <location>
        <begin position="1"/>
        <end position="28"/>
    </location>
</feature>
<proteinExistence type="predicted"/>
<dbReference type="OrthoDB" id="3197294at2"/>
<keyword evidence="3" id="KW-1185">Reference proteome</keyword>
<sequence>MKRQSLTKFAFASCAVAVSLMTATPVFADTVSDVAGTEVSTYANNSDTGFAFNLGRGGKVGTGFRRKDDSSSLYIKILAYSGKPLRLYVDGAYDTGGSGWKDCTEGVYRSNHKGEWEMYNQVNESGRHAARLTSWAENGAGSVNGVWSPDCVGRYQKLPA</sequence>
<dbReference type="RefSeq" id="WP_006721484.1">
    <property type="nucleotide sequence ID" value="NZ_CP085935.1"/>
</dbReference>
<evidence type="ECO:0000313" key="2">
    <source>
        <dbReference type="EMBL" id="EEA89977.1"/>
    </source>
</evidence>
<reference evidence="2 3" key="1">
    <citation type="submission" date="2008-10" db="EMBL/GenBank/DDBJ databases">
        <title>Draft genome sequence of Collinsella stercoris (DSM 13279).</title>
        <authorList>
            <person name="Sudarsanam P."/>
            <person name="Ley R."/>
            <person name="Guruge J."/>
            <person name="Turnbaugh P.J."/>
            <person name="Mahowald M."/>
            <person name="Liep D."/>
            <person name="Gordon J."/>
        </authorList>
    </citation>
    <scope>NUCLEOTIDE SEQUENCE [LARGE SCALE GENOMIC DNA]</scope>
    <source>
        <strain evidence="2 3">DSM 13279</strain>
    </source>
</reference>
<organism evidence="2 3">
    <name type="scientific">Collinsella stercoris DSM 13279</name>
    <dbReference type="NCBI Taxonomy" id="445975"/>
    <lineage>
        <taxon>Bacteria</taxon>
        <taxon>Bacillati</taxon>
        <taxon>Actinomycetota</taxon>
        <taxon>Coriobacteriia</taxon>
        <taxon>Coriobacteriales</taxon>
        <taxon>Coriobacteriaceae</taxon>
        <taxon>Collinsella</taxon>
    </lineage>
</organism>
<dbReference type="Proteomes" id="UP000003560">
    <property type="component" value="Unassembled WGS sequence"/>
</dbReference>
<accession>B6GCM7</accession>
<feature type="chain" id="PRO_5002843244" evidence="1">
    <location>
        <begin position="29"/>
        <end position="160"/>
    </location>
</feature>
<gene>
    <name evidence="2" type="ORF">COLSTE_01850</name>
</gene>
<dbReference type="EMBL" id="ABXJ01000107">
    <property type="protein sequence ID" value="EEA89977.1"/>
    <property type="molecule type" value="Genomic_DNA"/>
</dbReference>
<name>B6GCM7_9ACTN</name>
<evidence type="ECO:0000313" key="3">
    <source>
        <dbReference type="Proteomes" id="UP000003560"/>
    </source>
</evidence>
<keyword evidence="1" id="KW-0732">Signal</keyword>
<evidence type="ECO:0000256" key="1">
    <source>
        <dbReference type="SAM" id="SignalP"/>
    </source>
</evidence>
<dbReference type="GeneID" id="98003524"/>
<comment type="caution">
    <text evidence="2">The sequence shown here is derived from an EMBL/GenBank/DDBJ whole genome shotgun (WGS) entry which is preliminary data.</text>
</comment>
<protein>
    <submittedName>
        <fullName evidence="2">Gram-positive signal peptide protein, YSIRK family</fullName>
    </submittedName>
</protein>
<dbReference type="STRING" id="445975.COLSTE_01850"/>
<reference evidence="2 3" key="2">
    <citation type="submission" date="2008-10" db="EMBL/GenBank/DDBJ databases">
        <authorList>
            <person name="Fulton L."/>
            <person name="Clifton S."/>
            <person name="Fulton B."/>
            <person name="Xu J."/>
            <person name="Minx P."/>
            <person name="Pepin K.H."/>
            <person name="Johnson M."/>
            <person name="Thiruvilangam P."/>
            <person name="Bhonagiri V."/>
            <person name="Nash W.E."/>
            <person name="Mardis E.R."/>
            <person name="Wilson R.K."/>
        </authorList>
    </citation>
    <scope>NUCLEOTIDE SEQUENCE [LARGE SCALE GENOMIC DNA]</scope>
    <source>
        <strain evidence="2 3">DSM 13279</strain>
    </source>
</reference>